<evidence type="ECO:0000313" key="2">
    <source>
        <dbReference type="EMBL" id="VTR36406.1"/>
    </source>
</evidence>
<dbReference type="EMBL" id="CABEEZ010000085">
    <property type="protein sequence ID" value="VTR36406.1"/>
    <property type="molecule type" value="Genomic_DNA"/>
</dbReference>
<evidence type="ECO:0000256" key="1">
    <source>
        <dbReference type="SAM" id="MobiDB-lite"/>
    </source>
</evidence>
<feature type="region of interest" description="Disordered" evidence="1">
    <location>
        <begin position="1"/>
        <end position="34"/>
    </location>
</feature>
<organism evidence="2">
    <name type="scientific">Serratia fonticola</name>
    <dbReference type="NCBI Taxonomy" id="47917"/>
    <lineage>
        <taxon>Bacteria</taxon>
        <taxon>Pseudomonadati</taxon>
        <taxon>Pseudomonadota</taxon>
        <taxon>Gammaproteobacteria</taxon>
        <taxon>Enterobacterales</taxon>
        <taxon>Yersiniaceae</taxon>
        <taxon>Serratia</taxon>
    </lineage>
</organism>
<reference evidence="2" key="1">
    <citation type="submission" date="2019-05" db="EMBL/GenBank/DDBJ databases">
        <authorList>
            <consortium name="Pathogen Informatics"/>
        </authorList>
    </citation>
    <scope>NUCLEOTIDE SEQUENCE [LARGE SCALE GENOMIC DNA]</scope>
    <source>
        <strain evidence="2">NCTC12965</strain>
    </source>
</reference>
<protein>
    <submittedName>
        <fullName evidence="2">Uncharacterized protein</fullName>
    </submittedName>
</protein>
<proteinExistence type="predicted"/>
<name>A0A4U9URS1_SERFO</name>
<accession>A0A4U9URS1</accession>
<gene>
    <name evidence="2" type="ORF">NCTC12965_03924</name>
</gene>
<dbReference type="AlphaFoldDB" id="A0A4U9URS1"/>
<sequence length="112" mass="11749">MKSIELKHNPILPAFSHNSSVGDAPRPTKDVKANGVMPTTENIAENKNVFVNQVAQRTAASVSPADDTLKPAIQPPTVQLDSSQLQDQMKHVVFGGMGSAAGGCAANATRKV</sequence>